<dbReference type="EMBL" id="QZKI01000015">
    <property type="protein sequence ID" value="RJP74456.1"/>
    <property type="molecule type" value="Genomic_DNA"/>
</dbReference>
<evidence type="ECO:0000256" key="1">
    <source>
        <dbReference type="SAM" id="Phobius"/>
    </source>
</evidence>
<organism evidence="2 3">
    <name type="scientific">Candidatus Abyssobacteria bacterium SURF_17</name>
    <dbReference type="NCBI Taxonomy" id="2093361"/>
    <lineage>
        <taxon>Bacteria</taxon>
        <taxon>Pseudomonadati</taxon>
        <taxon>Candidatus Hydrogenedentota</taxon>
        <taxon>Candidatus Abyssobacteria</taxon>
    </lineage>
</organism>
<gene>
    <name evidence="2" type="ORF">C4532_02625</name>
</gene>
<accession>A0A419F7R7</accession>
<keyword evidence="1" id="KW-1133">Transmembrane helix</keyword>
<proteinExistence type="predicted"/>
<evidence type="ECO:0000313" key="3">
    <source>
        <dbReference type="Proteomes" id="UP000285961"/>
    </source>
</evidence>
<dbReference type="Pfam" id="PF03334">
    <property type="entry name" value="PhaG_MnhG_YufB"/>
    <property type="match status" value="1"/>
</dbReference>
<sequence length="130" mass="14039">MQDAVCAALMIAGTFFMVVGGVGVIRFPDLYMRVSSSTKASTLGAGFILLSLAFHFNELGTTMRAVATITFLVVTGPVSAHLISRAAYGIGVRLWEGTIRDELRGRYNPDTNVVESVELESNEDERPQAP</sequence>
<dbReference type="PANTHER" id="PTHR34703:SF1">
    <property type="entry name" value="ANTIPORTER SUBUNIT MNHG2-RELATED"/>
    <property type="match status" value="1"/>
</dbReference>
<evidence type="ECO:0000313" key="2">
    <source>
        <dbReference type="EMBL" id="RJP74456.1"/>
    </source>
</evidence>
<reference evidence="2 3" key="1">
    <citation type="journal article" date="2017" name="ISME J.">
        <title>Energy and carbon metabolisms in a deep terrestrial subsurface fluid microbial community.</title>
        <authorList>
            <person name="Momper L."/>
            <person name="Jungbluth S.P."/>
            <person name="Lee M.D."/>
            <person name="Amend J.P."/>
        </authorList>
    </citation>
    <scope>NUCLEOTIDE SEQUENCE [LARGE SCALE GENOMIC DNA]</scope>
    <source>
        <strain evidence="2">SURF_17</strain>
    </source>
</reference>
<dbReference type="PANTHER" id="PTHR34703">
    <property type="entry name" value="ANTIPORTER SUBUNIT MNHG2-RELATED"/>
    <property type="match status" value="1"/>
</dbReference>
<feature type="transmembrane region" description="Helical" evidence="1">
    <location>
        <begin position="6"/>
        <end position="28"/>
    </location>
</feature>
<keyword evidence="1" id="KW-0472">Membrane</keyword>
<name>A0A419F7R7_9BACT</name>
<keyword evidence="1" id="KW-0812">Transmembrane</keyword>
<dbReference type="NCBIfam" id="NF009314">
    <property type="entry name" value="PRK12674.1-2"/>
    <property type="match status" value="1"/>
</dbReference>
<dbReference type="GO" id="GO:0015385">
    <property type="term" value="F:sodium:proton antiporter activity"/>
    <property type="evidence" value="ECO:0007669"/>
    <property type="project" value="TreeGrafter"/>
</dbReference>
<protein>
    <submittedName>
        <fullName evidence="2">Monovalent cation/H(+) antiporter subunit G</fullName>
    </submittedName>
</protein>
<dbReference type="InterPro" id="IPR005133">
    <property type="entry name" value="PhaG_MnhG_YufB"/>
</dbReference>
<dbReference type="NCBIfam" id="TIGR01300">
    <property type="entry name" value="CPA3_mnhG_phaG"/>
    <property type="match status" value="1"/>
</dbReference>
<dbReference type="Proteomes" id="UP000285961">
    <property type="component" value="Unassembled WGS sequence"/>
</dbReference>
<comment type="caution">
    <text evidence="2">The sequence shown here is derived from an EMBL/GenBank/DDBJ whole genome shotgun (WGS) entry which is preliminary data.</text>
</comment>
<feature type="transmembrane region" description="Helical" evidence="1">
    <location>
        <begin position="63"/>
        <end position="83"/>
    </location>
</feature>
<dbReference type="AlphaFoldDB" id="A0A419F7R7"/>